<accession>A0AA38LMR0</accession>
<dbReference type="Proteomes" id="UP000824469">
    <property type="component" value="Unassembled WGS sequence"/>
</dbReference>
<reference evidence="1 2" key="1">
    <citation type="journal article" date="2021" name="Nat. Plants">
        <title>The Taxus genome provides insights into paclitaxel biosynthesis.</title>
        <authorList>
            <person name="Xiong X."/>
            <person name="Gou J."/>
            <person name="Liao Q."/>
            <person name="Li Y."/>
            <person name="Zhou Q."/>
            <person name="Bi G."/>
            <person name="Li C."/>
            <person name="Du R."/>
            <person name="Wang X."/>
            <person name="Sun T."/>
            <person name="Guo L."/>
            <person name="Liang H."/>
            <person name="Lu P."/>
            <person name="Wu Y."/>
            <person name="Zhang Z."/>
            <person name="Ro D.K."/>
            <person name="Shang Y."/>
            <person name="Huang S."/>
            <person name="Yan J."/>
        </authorList>
    </citation>
    <scope>NUCLEOTIDE SEQUENCE [LARGE SCALE GENOMIC DNA]</scope>
    <source>
        <strain evidence="1">Ta-2019</strain>
    </source>
</reference>
<comment type="caution">
    <text evidence="1">The sequence shown here is derived from an EMBL/GenBank/DDBJ whole genome shotgun (WGS) entry which is preliminary data.</text>
</comment>
<dbReference type="EMBL" id="JAHRHJ020000002">
    <property type="protein sequence ID" value="KAH9326887.1"/>
    <property type="molecule type" value="Genomic_DNA"/>
</dbReference>
<gene>
    <name evidence="1" type="ORF">KI387_007065</name>
</gene>
<name>A0AA38LMR0_TAXCH</name>
<proteinExistence type="predicted"/>
<dbReference type="AlphaFoldDB" id="A0AA38LMR0"/>
<sequence length="66" mass="7350">KSFVTHLMRKPKRLNPSWAIPIVSGLDVLVPTRRSLWPLSPSVCCCTGIRLLSNSLPTTRYTLLTG</sequence>
<keyword evidence="2" id="KW-1185">Reference proteome</keyword>
<evidence type="ECO:0000313" key="2">
    <source>
        <dbReference type="Proteomes" id="UP000824469"/>
    </source>
</evidence>
<protein>
    <submittedName>
        <fullName evidence="1">Uncharacterized protein</fullName>
    </submittedName>
</protein>
<evidence type="ECO:0000313" key="1">
    <source>
        <dbReference type="EMBL" id="KAH9326887.1"/>
    </source>
</evidence>
<feature type="non-terminal residue" evidence="1">
    <location>
        <position position="66"/>
    </location>
</feature>
<organism evidence="1 2">
    <name type="scientific">Taxus chinensis</name>
    <name type="common">Chinese yew</name>
    <name type="synonym">Taxus wallichiana var. chinensis</name>
    <dbReference type="NCBI Taxonomy" id="29808"/>
    <lineage>
        <taxon>Eukaryota</taxon>
        <taxon>Viridiplantae</taxon>
        <taxon>Streptophyta</taxon>
        <taxon>Embryophyta</taxon>
        <taxon>Tracheophyta</taxon>
        <taxon>Spermatophyta</taxon>
        <taxon>Pinopsida</taxon>
        <taxon>Pinidae</taxon>
        <taxon>Conifers II</taxon>
        <taxon>Cupressales</taxon>
        <taxon>Taxaceae</taxon>
        <taxon>Taxus</taxon>
    </lineage>
</organism>
<feature type="non-terminal residue" evidence="1">
    <location>
        <position position="1"/>
    </location>
</feature>